<protein>
    <submittedName>
        <fullName evidence="2">AAA family ATPase</fullName>
    </submittedName>
</protein>
<organism evidence="2">
    <name type="scientific">Candidatus Electrothrix aestuarii</name>
    <dbReference type="NCBI Taxonomy" id="3062594"/>
    <lineage>
        <taxon>Bacteria</taxon>
        <taxon>Pseudomonadati</taxon>
        <taxon>Thermodesulfobacteriota</taxon>
        <taxon>Desulfobulbia</taxon>
        <taxon>Desulfobulbales</taxon>
        <taxon>Desulfobulbaceae</taxon>
        <taxon>Candidatus Electrothrix</taxon>
    </lineage>
</organism>
<name>A0AAU8LU55_9BACT</name>
<dbReference type="Pfam" id="PF13614">
    <property type="entry name" value="AAA_31"/>
    <property type="match status" value="1"/>
</dbReference>
<dbReference type="KEGG" id="eaj:Q3M24_19455"/>
<dbReference type="CDD" id="cd02042">
    <property type="entry name" value="ParAB_family"/>
    <property type="match status" value="1"/>
</dbReference>
<sequence>MAIIAVYNIKGGVGKTATSVNLSYMSAHTGKNTLLCDLDPQGSSSYYFRVKAKKKFSAEHFLQGGSRVELSIRGTDYPGLDILPADFSYRNLDITLDHMKKSKKRLKQVLAPLAEEYQHIFLDCPPNITLLSENIFYAADIVLIPFIPTTLSMLSFTKLLDFFKESGIDRSKLHVVFSMVELKKKIHRDIMRSFEERKRILKTFVPYVTDIEKMGLYRQPVPAYLPNSKAGRTYAELWQELEEKLLANS</sequence>
<accession>A0AAU8LU55</accession>
<reference evidence="2" key="1">
    <citation type="journal article" date="2024" name="Syst. Appl. Microbiol.">
        <title>First single-strain enrichments of Electrothrix cable bacteria, description of E. aestuarii sp. nov. and E. rattekaaiensis sp. nov., and proposal of a cable bacteria taxonomy following the rules of the SeqCode.</title>
        <authorList>
            <person name="Plum-Jensen L.E."/>
            <person name="Schramm A."/>
            <person name="Marshall I.P.G."/>
        </authorList>
    </citation>
    <scope>NUCLEOTIDE SEQUENCE</scope>
    <source>
        <strain evidence="2">Rat1</strain>
    </source>
</reference>
<dbReference type="InterPro" id="IPR050678">
    <property type="entry name" value="DNA_Partitioning_ATPase"/>
</dbReference>
<dbReference type="InterPro" id="IPR025669">
    <property type="entry name" value="AAA_dom"/>
</dbReference>
<dbReference type="SUPFAM" id="SSF52540">
    <property type="entry name" value="P-loop containing nucleoside triphosphate hydrolases"/>
    <property type="match status" value="1"/>
</dbReference>
<dbReference type="Gene3D" id="3.40.50.300">
    <property type="entry name" value="P-loop containing nucleotide triphosphate hydrolases"/>
    <property type="match status" value="1"/>
</dbReference>
<gene>
    <name evidence="2" type="ORF">Q3M24_19455</name>
</gene>
<dbReference type="EMBL" id="CP159373">
    <property type="protein sequence ID" value="XCN72446.1"/>
    <property type="molecule type" value="Genomic_DNA"/>
</dbReference>
<reference evidence="2" key="2">
    <citation type="submission" date="2024-06" db="EMBL/GenBank/DDBJ databases">
        <authorList>
            <person name="Plum-Jensen L.E."/>
            <person name="Schramm A."/>
            <person name="Marshall I.P.G."/>
        </authorList>
    </citation>
    <scope>NUCLEOTIDE SEQUENCE</scope>
    <source>
        <strain evidence="2">Rat1</strain>
    </source>
</reference>
<dbReference type="PANTHER" id="PTHR13696:SF52">
    <property type="entry name" value="PARA FAMILY PROTEIN CT_582"/>
    <property type="match status" value="1"/>
</dbReference>
<evidence type="ECO:0000259" key="1">
    <source>
        <dbReference type="Pfam" id="PF13614"/>
    </source>
</evidence>
<feature type="domain" description="AAA" evidence="1">
    <location>
        <begin position="1"/>
        <end position="165"/>
    </location>
</feature>
<dbReference type="InterPro" id="IPR027417">
    <property type="entry name" value="P-loop_NTPase"/>
</dbReference>
<dbReference type="AlphaFoldDB" id="A0AAU8LU55"/>
<dbReference type="PANTHER" id="PTHR13696">
    <property type="entry name" value="P-LOOP CONTAINING NUCLEOSIDE TRIPHOSPHATE HYDROLASE"/>
    <property type="match status" value="1"/>
</dbReference>
<evidence type="ECO:0000313" key="2">
    <source>
        <dbReference type="EMBL" id="XCN72446.1"/>
    </source>
</evidence>
<proteinExistence type="predicted"/>